<sequence length="180" mass="19758">MTDTELENPALFQVSARTQVAAPPDRVYAAVSDLTRSGEWSVECTGGRWVSGTPGTVGAVFRGENQRPADVVAWAPVVRGAWTTDSEVVEAEPGRCFRWAIRDSSGQRQESVWSFEIEAAGRGCVLVHGFWMGRPTEGIRGITADMDAAEKRRFFGDWTAKLADDLAATVRRVKRIVEQA</sequence>
<dbReference type="KEGG" id="scad:DN051_13655"/>
<accession>A0A2Z4IXR6</accession>
<dbReference type="SUPFAM" id="SSF55961">
    <property type="entry name" value="Bet v1-like"/>
    <property type="match status" value="1"/>
</dbReference>
<protein>
    <submittedName>
        <fullName evidence="1">SRPBCC family protein</fullName>
    </submittedName>
</protein>
<dbReference type="InterPro" id="IPR019587">
    <property type="entry name" value="Polyketide_cyclase/dehydratase"/>
</dbReference>
<dbReference type="CDD" id="cd07812">
    <property type="entry name" value="SRPBCC"/>
    <property type="match status" value="1"/>
</dbReference>
<evidence type="ECO:0000313" key="1">
    <source>
        <dbReference type="EMBL" id="AWW37569.1"/>
    </source>
</evidence>
<dbReference type="AlphaFoldDB" id="A0A2Z4IXR6"/>
<dbReference type="Pfam" id="PF10604">
    <property type="entry name" value="Polyketide_cyc2"/>
    <property type="match status" value="1"/>
</dbReference>
<dbReference type="RefSeq" id="WP_112438790.1">
    <property type="nucleotide sequence ID" value="NZ_CBDRHE010000010.1"/>
</dbReference>
<proteinExistence type="predicted"/>
<dbReference type="Gene3D" id="3.30.530.20">
    <property type="match status" value="1"/>
</dbReference>
<dbReference type="Proteomes" id="UP000249616">
    <property type="component" value="Chromosome"/>
</dbReference>
<organism evidence="1 2">
    <name type="scientific">Streptomyces cadmiisoli</name>
    <dbReference type="NCBI Taxonomy" id="2184053"/>
    <lineage>
        <taxon>Bacteria</taxon>
        <taxon>Bacillati</taxon>
        <taxon>Actinomycetota</taxon>
        <taxon>Actinomycetes</taxon>
        <taxon>Kitasatosporales</taxon>
        <taxon>Streptomycetaceae</taxon>
        <taxon>Streptomyces</taxon>
        <taxon>Streptomyces aurantiacus group</taxon>
    </lineage>
</organism>
<evidence type="ECO:0000313" key="2">
    <source>
        <dbReference type="Proteomes" id="UP000249616"/>
    </source>
</evidence>
<name>A0A2Z4IXR6_9ACTN</name>
<gene>
    <name evidence="1" type="ORF">DN051_13655</name>
</gene>
<dbReference type="InterPro" id="IPR023393">
    <property type="entry name" value="START-like_dom_sf"/>
</dbReference>
<dbReference type="EMBL" id="CP030073">
    <property type="protein sequence ID" value="AWW37569.1"/>
    <property type="molecule type" value="Genomic_DNA"/>
</dbReference>
<reference evidence="1 2" key="1">
    <citation type="journal article" date="2019" name="Int. J. Syst. Evol. Microbiol.">
        <title>Streptomyces cadmiisoli sp. nov., a novel actinomycete isolated from cadmium-contaminated soil.</title>
        <authorList>
            <person name="Li K."/>
            <person name="Tang X."/>
            <person name="Zhao J."/>
            <person name="Guo Y."/>
            <person name="Tang Y."/>
            <person name="Gao J."/>
        </authorList>
    </citation>
    <scope>NUCLEOTIDE SEQUENCE [LARGE SCALE GENOMIC DNA]</scope>
    <source>
        <strain evidence="1 2">ZFG47</strain>
    </source>
</reference>
<keyword evidence="2" id="KW-1185">Reference proteome</keyword>